<dbReference type="AlphaFoldDB" id="A0A9P6JP68"/>
<accession>A0A9P6JP68</accession>
<comment type="caution">
    <text evidence="1">The sequence shown here is derived from an EMBL/GenBank/DDBJ whole genome shotgun (WGS) entry which is preliminary data.</text>
</comment>
<organism evidence="1 2">
    <name type="scientific">Crepidotus variabilis</name>
    <dbReference type="NCBI Taxonomy" id="179855"/>
    <lineage>
        <taxon>Eukaryota</taxon>
        <taxon>Fungi</taxon>
        <taxon>Dikarya</taxon>
        <taxon>Basidiomycota</taxon>
        <taxon>Agaricomycotina</taxon>
        <taxon>Agaricomycetes</taxon>
        <taxon>Agaricomycetidae</taxon>
        <taxon>Agaricales</taxon>
        <taxon>Agaricineae</taxon>
        <taxon>Crepidotaceae</taxon>
        <taxon>Crepidotus</taxon>
    </lineage>
</organism>
<protein>
    <submittedName>
        <fullName evidence="1">Uncharacterized protein</fullName>
    </submittedName>
</protein>
<keyword evidence="2" id="KW-1185">Reference proteome</keyword>
<sequence>MTPQLTHSANTECSEQTEHRFFDYLEETACTATFLPNLRSLQFRIDYADEFDWSLLRKLVPVVAPPGSACRPLSKVNIRIYEERFQIPDEAQSDLVELINGGLDILVSDDYNLQPVNKLHPFDRLKAALEMRNYF</sequence>
<name>A0A9P6JP68_9AGAR</name>
<gene>
    <name evidence="1" type="ORF">CPB83DRAFT_855041</name>
</gene>
<dbReference type="EMBL" id="MU157855">
    <property type="protein sequence ID" value="KAF9528182.1"/>
    <property type="molecule type" value="Genomic_DNA"/>
</dbReference>
<evidence type="ECO:0000313" key="2">
    <source>
        <dbReference type="Proteomes" id="UP000807306"/>
    </source>
</evidence>
<reference evidence="1" key="1">
    <citation type="submission" date="2020-11" db="EMBL/GenBank/DDBJ databases">
        <authorList>
            <consortium name="DOE Joint Genome Institute"/>
            <person name="Ahrendt S."/>
            <person name="Riley R."/>
            <person name="Andreopoulos W."/>
            <person name="Labutti K."/>
            <person name="Pangilinan J."/>
            <person name="Ruiz-Duenas F.J."/>
            <person name="Barrasa J.M."/>
            <person name="Sanchez-Garcia M."/>
            <person name="Camarero S."/>
            <person name="Miyauchi S."/>
            <person name="Serrano A."/>
            <person name="Linde D."/>
            <person name="Babiker R."/>
            <person name="Drula E."/>
            <person name="Ayuso-Fernandez I."/>
            <person name="Pacheco R."/>
            <person name="Padilla G."/>
            <person name="Ferreira P."/>
            <person name="Barriuso J."/>
            <person name="Kellner H."/>
            <person name="Castanera R."/>
            <person name="Alfaro M."/>
            <person name="Ramirez L."/>
            <person name="Pisabarro A.G."/>
            <person name="Kuo A."/>
            <person name="Tritt A."/>
            <person name="Lipzen A."/>
            <person name="He G."/>
            <person name="Yan M."/>
            <person name="Ng V."/>
            <person name="Cullen D."/>
            <person name="Martin F."/>
            <person name="Rosso M.-N."/>
            <person name="Henrissat B."/>
            <person name="Hibbett D."/>
            <person name="Martinez A.T."/>
            <person name="Grigoriev I.V."/>
        </authorList>
    </citation>
    <scope>NUCLEOTIDE SEQUENCE</scope>
    <source>
        <strain evidence="1">CBS 506.95</strain>
    </source>
</reference>
<evidence type="ECO:0000313" key="1">
    <source>
        <dbReference type="EMBL" id="KAF9528182.1"/>
    </source>
</evidence>
<dbReference type="Proteomes" id="UP000807306">
    <property type="component" value="Unassembled WGS sequence"/>
</dbReference>
<proteinExistence type="predicted"/>